<dbReference type="InterPro" id="IPR002156">
    <property type="entry name" value="RNaseH_domain"/>
</dbReference>
<dbReference type="SUPFAM" id="SSF53098">
    <property type="entry name" value="Ribonuclease H-like"/>
    <property type="match status" value="1"/>
</dbReference>
<feature type="domain" description="RNase H type-1" evidence="1">
    <location>
        <begin position="1"/>
        <end position="142"/>
    </location>
</feature>
<evidence type="ECO:0000259" key="1">
    <source>
        <dbReference type="PROSITE" id="PS50879"/>
    </source>
</evidence>
<dbReference type="PROSITE" id="PS50879">
    <property type="entry name" value="RNASE_H_1"/>
    <property type="match status" value="1"/>
</dbReference>
<reference evidence="2 3" key="1">
    <citation type="submission" date="2015-09" db="EMBL/GenBank/DDBJ databases">
        <authorList>
            <consortium name="Pathogen Informatics"/>
        </authorList>
    </citation>
    <scope>NUCLEOTIDE SEQUENCE [LARGE SCALE GENOMIC DNA]</scope>
    <source>
        <strain evidence="2 3">2789STDY5834835</strain>
    </source>
</reference>
<dbReference type="GO" id="GO:0003676">
    <property type="term" value="F:nucleic acid binding"/>
    <property type="evidence" value="ECO:0007669"/>
    <property type="project" value="InterPro"/>
</dbReference>
<name>A0A174KC84_9FIRM</name>
<proteinExistence type="predicted"/>
<sequence length="142" mass="16131">MEVHIYIGTDSKAPRVQPRKYGYVLACTLKGKLATKQGFKETTGTYNRATLEAITEAVARVVKPSEIHIHTENVLILTMLEENLDRWEQNGYVTTKGEPVANGDLWKQLKEKAGENLLLSEPGKHEYSMWIQEQLKRVTTNC</sequence>
<dbReference type="Gene3D" id="3.30.420.10">
    <property type="entry name" value="Ribonuclease H-like superfamily/Ribonuclease H"/>
    <property type="match status" value="1"/>
</dbReference>
<dbReference type="EMBL" id="CYZL01000039">
    <property type="protein sequence ID" value="CUP06900.1"/>
    <property type="molecule type" value="Genomic_DNA"/>
</dbReference>
<accession>A0A174KC84</accession>
<dbReference type="EC" id="3.1.26.4" evidence="2"/>
<keyword evidence="2" id="KW-0378">Hydrolase</keyword>
<dbReference type="AlphaFoldDB" id="A0A174KC84"/>
<evidence type="ECO:0000313" key="2">
    <source>
        <dbReference type="EMBL" id="CUP06900.1"/>
    </source>
</evidence>
<dbReference type="InterPro" id="IPR036397">
    <property type="entry name" value="RNaseH_sf"/>
</dbReference>
<protein>
    <submittedName>
        <fullName evidence="2">Ribonuclease H</fullName>
        <ecNumber evidence="2">3.1.26.4</ecNumber>
    </submittedName>
</protein>
<organism evidence="2 3">
    <name type="scientific">Anaerobutyricum hallii</name>
    <dbReference type="NCBI Taxonomy" id="39488"/>
    <lineage>
        <taxon>Bacteria</taxon>
        <taxon>Bacillati</taxon>
        <taxon>Bacillota</taxon>
        <taxon>Clostridia</taxon>
        <taxon>Lachnospirales</taxon>
        <taxon>Lachnospiraceae</taxon>
        <taxon>Anaerobutyricum</taxon>
    </lineage>
</organism>
<dbReference type="Proteomes" id="UP000095679">
    <property type="component" value="Unassembled WGS sequence"/>
</dbReference>
<dbReference type="InterPro" id="IPR012337">
    <property type="entry name" value="RNaseH-like_sf"/>
</dbReference>
<dbReference type="Pfam" id="PF00075">
    <property type="entry name" value="RNase_H"/>
    <property type="match status" value="1"/>
</dbReference>
<dbReference type="GO" id="GO:0004523">
    <property type="term" value="F:RNA-DNA hybrid ribonuclease activity"/>
    <property type="evidence" value="ECO:0007669"/>
    <property type="project" value="UniProtKB-EC"/>
</dbReference>
<dbReference type="RefSeq" id="WP_055299879.1">
    <property type="nucleotide sequence ID" value="NZ_BLYK01000040.1"/>
</dbReference>
<evidence type="ECO:0000313" key="3">
    <source>
        <dbReference type="Proteomes" id="UP000095679"/>
    </source>
</evidence>
<gene>
    <name evidence="2" type="primary">rnhA_4</name>
    <name evidence="2" type="ORF">ERS852450_03005</name>
</gene>